<protein>
    <submittedName>
        <fullName evidence="1">Uncharacterized protein</fullName>
    </submittedName>
</protein>
<organism evidence="1 2">
    <name type="scientific">Sphingobacterium alkalisoli</name>
    <dbReference type="NCBI Taxonomy" id="1874115"/>
    <lineage>
        <taxon>Bacteria</taxon>
        <taxon>Pseudomonadati</taxon>
        <taxon>Bacteroidota</taxon>
        <taxon>Sphingobacteriia</taxon>
        <taxon>Sphingobacteriales</taxon>
        <taxon>Sphingobacteriaceae</taxon>
        <taxon>Sphingobacterium</taxon>
    </lineage>
</organism>
<gene>
    <name evidence="1" type="ORF">FAZ19_09760</name>
</gene>
<evidence type="ECO:0000313" key="1">
    <source>
        <dbReference type="EMBL" id="TJY65425.1"/>
    </source>
</evidence>
<proteinExistence type="predicted"/>
<evidence type="ECO:0000313" key="2">
    <source>
        <dbReference type="Proteomes" id="UP000309872"/>
    </source>
</evidence>
<dbReference type="OrthoDB" id="1050254at2"/>
<dbReference type="EMBL" id="SUKA01000003">
    <property type="protein sequence ID" value="TJY65425.1"/>
    <property type="molecule type" value="Genomic_DNA"/>
</dbReference>
<dbReference type="Proteomes" id="UP000309872">
    <property type="component" value="Unassembled WGS sequence"/>
</dbReference>
<dbReference type="RefSeq" id="WP_136820554.1">
    <property type="nucleotide sequence ID" value="NZ_BMJX01000003.1"/>
</dbReference>
<sequence>MKNIQKQIKDREMIPVLVLFKQVGDFILGDSIKEYLDRFEFSIDDMSDDKVTPVICYTFSNPEITLFVEIDGIIDYIECYEELLYKGVNLIGLSVQQFSNHVEDDYSDEDRLYVNEEDVRYVYEFNQVGLQVWAKGKLGVIDSVVVYRKEHYAD</sequence>
<accession>A0A4U0H1H9</accession>
<dbReference type="AlphaFoldDB" id="A0A4U0H1H9"/>
<keyword evidence="2" id="KW-1185">Reference proteome</keyword>
<reference evidence="1 2" key="1">
    <citation type="submission" date="2019-04" db="EMBL/GenBank/DDBJ databases">
        <title>Sphingobacterium olei sp. nov., isolated from oil-contaminated soil.</title>
        <authorList>
            <person name="Liu B."/>
        </authorList>
    </citation>
    <scope>NUCLEOTIDE SEQUENCE [LARGE SCALE GENOMIC DNA]</scope>
    <source>
        <strain evidence="1 2">Y3L14</strain>
    </source>
</reference>
<comment type="caution">
    <text evidence="1">The sequence shown here is derived from an EMBL/GenBank/DDBJ whole genome shotgun (WGS) entry which is preliminary data.</text>
</comment>
<name>A0A4U0H1H9_9SPHI</name>